<dbReference type="AlphaFoldDB" id="A0ABD2GDM8"/>
<keyword evidence="2" id="KW-1185">Reference proteome</keyword>
<evidence type="ECO:0000313" key="2">
    <source>
        <dbReference type="Proteomes" id="UP001619887"/>
    </source>
</evidence>
<organism evidence="1 2">
    <name type="scientific">Pagothenia borchgrevinki</name>
    <name type="common">Bald rockcod</name>
    <name type="synonym">Trematomus borchgrevinki</name>
    <dbReference type="NCBI Taxonomy" id="8213"/>
    <lineage>
        <taxon>Eukaryota</taxon>
        <taxon>Metazoa</taxon>
        <taxon>Chordata</taxon>
        <taxon>Craniata</taxon>
        <taxon>Vertebrata</taxon>
        <taxon>Euteleostomi</taxon>
        <taxon>Actinopterygii</taxon>
        <taxon>Neopterygii</taxon>
        <taxon>Teleostei</taxon>
        <taxon>Neoteleostei</taxon>
        <taxon>Acanthomorphata</taxon>
        <taxon>Eupercaria</taxon>
        <taxon>Perciformes</taxon>
        <taxon>Notothenioidei</taxon>
        <taxon>Nototheniidae</taxon>
        <taxon>Pagothenia</taxon>
    </lineage>
</organism>
<name>A0ABD2GDM8_PAGBO</name>
<sequence>MGRTEQVKIIAGQTKTAD</sequence>
<protein>
    <submittedName>
        <fullName evidence="1">Uncharacterized protein</fullName>
    </submittedName>
</protein>
<accession>A0ABD2GDM8</accession>
<dbReference type="Proteomes" id="UP001619887">
    <property type="component" value="Unassembled WGS sequence"/>
</dbReference>
<dbReference type="EMBL" id="JBIYXZ010002079">
    <property type="protein sequence ID" value="KAL3052227.1"/>
    <property type="molecule type" value="Genomic_DNA"/>
</dbReference>
<reference evidence="1 2" key="1">
    <citation type="journal article" date="2022" name="G3 (Bethesda)">
        <title>Evaluating Illumina-, Nanopore-, and PacBio-based genome assembly strategies with the bald notothen, Trematomus borchgrevinki.</title>
        <authorList>
            <person name="Rayamajhi N."/>
            <person name="Cheng C.C."/>
            <person name="Catchen J.M."/>
        </authorList>
    </citation>
    <scope>NUCLEOTIDE SEQUENCE [LARGE SCALE GENOMIC DNA]</scope>
    <source>
        <strain evidence="1">AGRC-2024</strain>
    </source>
</reference>
<evidence type="ECO:0000313" key="1">
    <source>
        <dbReference type="EMBL" id="KAL3052227.1"/>
    </source>
</evidence>
<gene>
    <name evidence="1" type="ORF">OYC64_004889</name>
</gene>
<proteinExistence type="predicted"/>
<comment type="caution">
    <text evidence="1">The sequence shown here is derived from an EMBL/GenBank/DDBJ whole genome shotgun (WGS) entry which is preliminary data.</text>
</comment>
<reference evidence="1 2" key="2">
    <citation type="journal article" date="2024" name="G3 (Bethesda)">
        <title>The genome of the cryopelagic Antarctic bald notothen, Trematomus borchgrevinki.</title>
        <authorList>
            <person name="Rayamajhi N."/>
            <person name="Rivera-Colon A.G."/>
            <person name="Minhas B.F."/>
            <person name="Cheng C.C."/>
            <person name="Catchen J.M."/>
        </authorList>
    </citation>
    <scope>NUCLEOTIDE SEQUENCE [LARGE SCALE GENOMIC DNA]</scope>
    <source>
        <strain evidence="1">AGRC-2024</strain>
    </source>
</reference>